<dbReference type="AlphaFoldDB" id="A0A6G0VRQ5"/>
<gene>
    <name evidence="1" type="ORF">FWK35_00032935</name>
</gene>
<feature type="non-terminal residue" evidence="1">
    <location>
        <position position="196"/>
    </location>
</feature>
<name>A0A6G0VRQ5_APHCR</name>
<sequence length="196" mass="21612">MGKLIFLALVQSVYSYGISIWGGAANNVLSKLIVTINCIIKFLLNLPVTTNTSSIYKEINYVLTLNNKNHAPSTSFAYRGSLLANHSYNLIANMGSSGNISLTASIFLDQGFPKGGPRNPGVPWKDLKGSAYRPKIKQNFHEKESQPRRRCSHIRYFIIMDSWLKTGRLASGKNVLACSPAENNENISEIDVSSLS</sequence>
<protein>
    <submittedName>
        <fullName evidence="1">Zinc finger BED domain-containing protein 5-like</fullName>
    </submittedName>
</protein>
<keyword evidence="2" id="KW-1185">Reference proteome</keyword>
<comment type="caution">
    <text evidence="1">The sequence shown here is derived from an EMBL/GenBank/DDBJ whole genome shotgun (WGS) entry which is preliminary data.</text>
</comment>
<dbReference type="EMBL" id="VUJU01012769">
    <property type="protein sequence ID" value="KAF0706818.1"/>
    <property type="molecule type" value="Genomic_DNA"/>
</dbReference>
<organism evidence="1 2">
    <name type="scientific">Aphis craccivora</name>
    <name type="common">Cowpea aphid</name>
    <dbReference type="NCBI Taxonomy" id="307492"/>
    <lineage>
        <taxon>Eukaryota</taxon>
        <taxon>Metazoa</taxon>
        <taxon>Ecdysozoa</taxon>
        <taxon>Arthropoda</taxon>
        <taxon>Hexapoda</taxon>
        <taxon>Insecta</taxon>
        <taxon>Pterygota</taxon>
        <taxon>Neoptera</taxon>
        <taxon>Paraneoptera</taxon>
        <taxon>Hemiptera</taxon>
        <taxon>Sternorrhyncha</taxon>
        <taxon>Aphidomorpha</taxon>
        <taxon>Aphidoidea</taxon>
        <taxon>Aphididae</taxon>
        <taxon>Aphidini</taxon>
        <taxon>Aphis</taxon>
        <taxon>Aphis</taxon>
    </lineage>
</organism>
<proteinExistence type="predicted"/>
<dbReference type="OrthoDB" id="6620931at2759"/>
<evidence type="ECO:0000313" key="1">
    <source>
        <dbReference type="EMBL" id="KAF0706818.1"/>
    </source>
</evidence>
<dbReference type="Proteomes" id="UP000478052">
    <property type="component" value="Unassembled WGS sequence"/>
</dbReference>
<accession>A0A6G0VRQ5</accession>
<evidence type="ECO:0000313" key="2">
    <source>
        <dbReference type="Proteomes" id="UP000478052"/>
    </source>
</evidence>
<reference evidence="1 2" key="1">
    <citation type="submission" date="2019-08" db="EMBL/GenBank/DDBJ databases">
        <title>Whole genome of Aphis craccivora.</title>
        <authorList>
            <person name="Voronova N.V."/>
            <person name="Shulinski R.S."/>
            <person name="Bandarenka Y.V."/>
            <person name="Zhorov D.G."/>
            <person name="Warner D."/>
        </authorList>
    </citation>
    <scope>NUCLEOTIDE SEQUENCE [LARGE SCALE GENOMIC DNA]</scope>
    <source>
        <strain evidence="1">180601</strain>
        <tissue evidence="1">Whole Body</tissue>
    </source>
</reference>